<comment type="caution">
    <text evidence="6">The sequence shown here is derived from an EMBL/GenBank/DDBJ whole genome shotgun (WGS) entry which is preliminary data.</text>
</comment>
<dbReference type="InterPro" id="IPR038765">
    <property type="entry name" value="Papain-like_cys_pep_sf"/>
</dbReference>
<organism evidence="6 8">
    <name type="scientific">Rotaria sordida</name>
    <dbReference type="NCBI Taxonomy" id="392033"/>
    <lineage>
        <taxon>Eukaryota</taxon>
        <taxon>Metazoa</taxon>
        <taxon>Spiralia</taxon>
        <taxon>Gnathifera</taxon>
        <taxon>Rotifera</taxon>
        <taxon>Eurotatoria</taxon>
        <taxon>Bdelloidea</taxon>
        <taxon>Philodinida</taxon>
        <taxon>Philodinidae</taxon>
        <taxon>Rotaria</taxon>
    </lineage>
</organism>
<evidence type="ECO:0000256" key="3">
    <source>
        <dbReference type="ARBA" id="ARBA00022679"/>
    </source>
</evidence>
<dbReference type="SUPFAM" id="SSF54001">
    <property type="entry name" value="Cysteine proteinases"/>
    <property type="match status" value="1"/>
</dbReference>
<dbReference type="PANTHER" id="PTHR33447:SF20">
    <property type="entry name" value="GLUTATHIONE GAMMA-GLUTAMYLCYSTEINYLTRANSFERASE"/>
    <property type="match status" value="1"/>
</dbReference>
<dbReference type="Proteomes" id="UP000663889">
    <property type="component" value="Unassembled WGS sequence"/>
</dbReference>
<keyword evidence="4" id="KW-0479">Metal-binding</keyword>
<dbReference type="GO" id="GO:0016756">
    <property type="term" value="F:glutathione gamma-glutamylcysteinyltransferase activity"/>
    <property type="evidence" value="ECO:0007669"/>
    <property type="project" value="UniProtKB-EC"/>
</dbReference>
<protein>
    <recommendedName>
        <fullName evidence="1">glutathione gamma-glutamylcysteinyltransferase</fullName>
        <ecNumber evidence="1">2.3.2.15</ecNumber>
    </recommendedName>
</protein>
<dbReference type="EC" id="2.3.2.15" evidence="1"/>
<dbReference type="EMBL" id="CAJOBE010002524">
    <property type="protein sequence ID" value="CAF3828015.1"/>
    <property type="molecule type" value="Genomic_DNA"/>
</dbReference>
<evidence type="ECO:0000256" key="1">
    <source>
        <dbReference type="ARBA" id="ARBA00012468"/>
    </source>
</evidence>
<evidence type="ECO:0000313" key="8">
    <source>
        <dbReference type="Proteomes" id="UP000663889"/>
    </source>
</evidence>
<dbReference type="Proteomes" id="UP000663874">
    <property type="component" value="Unassembled WGS sequence"/>
</dbReference>
<keyword evidence="2" id="KW-0104">Cadmium</keyword>
<name>A0A815DBL3_9BILA</name>
<evidence type="ECO:0000259" key="5">
    <source>
        <dbReference type="PROSITE" id="PS51443"/>
    </source>
</evidence>
<dbReference type="InterPro" id="IPR038156">
    <property type="entry name" value="PCS_N_sf"/>
</dbReference>
<dbReference type="InterPro" id="IPR007719">
    <property type="entry name" value="PCS_N"/>
</dbReference>
<evidence type="ECO:0000256" key="2">
    <source>
        <dbReference type="ARBA" id="ARBA00022539"/>
    </source>
</evidence>
<gene>
    <name evidence="7" type="ORF">FNK824_LOCUS16574</name>
    <name evidence="6" type="ORF">SEV965_LOCUS26016</name>
</gene>
<feature type="domain" description="Peptidase C83" evidence="5">
    <location>
        <begin position="1"/>
        <end position="213"/>
    </location>
</feature>
<keyword evidence="3" id="KW-0808">Transferase</keyword>
<accession>A0A815DBL3</accession>
<dbReference type="InterPro" id="IPR040409">
    <property type="entry name" value="PCS-like"/>
</dbReference>
<dbReference type="PANTHER" id="PTHR33447">
    <property type="entry name" value="GLUTATHIONE GAMMA-GLUTAMYLCYSTEINYLTRANSFERASE"/>
    <property type="match status" value="1"/>
</dbReference>
<reference evidence="6" key="1">
    <citation type="submission" date="2021-02" db="EMBL/GenBank/DDBJ databases">
        <authorList>
            <person name="Nowell W R."/>
        </authorList>
    </citation>
    <scope>NUCLEOTIDE SEQUENCE</scope>
</reference>
<dbReference type="GO" id="GO:0046872">
    <property type="term" value="F:metal ion binding"/>
    <property type="evidence" value="ECO:0007669"/>
    <property type="project" value="UniProtKB-KW"/>
</dbReference>
<dbReference type="Pfam" id="PF05023">
    <property type="entry name" value="Phytochelatin"/>
    <property type="match status" value="1"/>
</dbReference>
<dbReference type="PROSITE" id="PS51443">
    <property type="entry name" value="PCS"/>
    <property type="match status" value="1"/>
</dbReference>
<dbReference type="GO" id="GO:0046938">
    <property type="term" value="P:phytochelatin biosynthetic process"/>
    <property type="evidence" value="ECO:0007669"/>
    <property type="project" value="InterPro"/>
</dbReference>
<evidence type="ECO:0000313" key="6">
    <source>
        <dbReference type="EMBL" id="CAF1295760.1"/>
    </source>
</evidence>
<sequence length="230" mass="26683">MSKSYSQSDLPIDLWYSSLIIPLSSSAGQELFSTSSHIAYDRLNPHFEPQEHLSFCGIASASILLNTLLPFQKWTQSTLYSTVARTHMLDGITLAKLSHVLQICGLCSTIRYCEDETIEEKFRHDLQQQENFIIVNYWRQFQEKDKDYIYQGGHLSLIGGFNQRTDYVLIMDTSHTRFPHHWLPLKQLVRMMSTYDSMAAMPRGYLIVSHPKQSKANDQLKFYSYDESHT</sequence>
<dbReference type="EMBL" id="CAJNOU010002159">
    <property type="protein sequence ID" value="CAF1295760.1"/>
    <property type="molecule type" value="Genomic_DNA"/>
</dbReference>
<dbReference type="GO" id="GO:0010038">
    <property type="term" value="P:response to metal ion"/>
    <property type="evidence" value="ECO:0007669"/>
    <property type="project" value="InterPro"/>
</dbReference>
<proteinExistence type="predicted"/>
<evidence type="ECO:0000313" key="7">
    <source>
        <dbReference type="EMBL" id="CAF3828015.1"/>
    </source>
</evidence>
<dbReference type="AlphaFoldDB" id="A0A815DBL3"/>
<evidence type="ECO:0000256" key="4">
    <source>
        <dbReference type="ARBA" id="ARBA00022723"/>
    </source>
</evidence>
<dbReference type="Gene3D" id="3.90.70.30">
    <property type="entry name" value="Phytochelatin synthase, N-terminal domain"/>
    <property type="match status" value="1"/>
</dbReference>